<dbReference type="AlphaFoldDB" id="A0A1I7W7U0"/>
<evidence type="ECO:0000313" key="2">
    <source>
        <dbReference type="WBParaSite" id="Hba_00706"/>
    </source>
</evidence>
<name>A0A1I7W7U0_HETBA</name>
<reference evidence="2" key="1">
    <citation type="submission" date="2016-11" db="UniProtKB">
        <authorList>
            <consortium name="WormBaseParasite"/>
        </authorList>
    </citation>
    <scope>IDENTIFICATION</scope>
</reference>
<evidence type="ECO:0000313" key="1">
    <source>
        <dbReference type="Proteomes" id="UP000095283"/>
    </source>
</evidence>
<dbReference type="WBParaSite" id="Hba_00706">
    <property type="protein sequence ID" value="Hba_00706"/>
    <property type="gene ID" value="Hba_00706"/>
</dbReference>
<organism evidence="1 2">
    <name type="scientific">Heterorhabditis bacteriophora</name>
    <name type="common">Entomopathogenic nematode worm</name>
    <dbReference type="NCBI Taxonomy" id="37862"/>
    <lineage>
        <taxon>Eukaryota</taxon>
        <taxon>Metazoa</taxon>
        <taxon>Ecdysozoa</taxon>
        <taxon>Nematoda</taxon>
        <taxon>Chromadorea</taxon>
        <taxon>Rhabditida</taxon>
        <taxon>Rhabditina</taxon>
        <taxon>Rhabditomorpha</taxon>
        <taxon>Strongyloidea</taxon>
        <taxon>Heterorhabditidae</taxon>
        <taxon>Heterorhabditis</taxon>
    </lineage>
</organism>
<sequence>MRFSRNDFDAKLQCLSNNRKSISLSQKLQA</sequence>
<accession>A0A1I7W7U0</accession>
<dbReference type="Proteomes" id="UP000095283">
    <property type="component" value="Unplaced"/>
</dbReference>
<protein>
    <submittedName>
        <fullName evidence="2">Transposase</fullName>
    </submittedName>
</protein>
<keyword evidence="1" id="KW-1185">Reference proteome</keyword>
<proteinExistence type="predicted"/>